<protein>
    <submittedName>
        <fullName evidence="1">Tail sheath</fullName>
    </submittedName>
</protein>
<organism evidence="1 2">
    <name type="scientific">Tenacibaculum phage pT24</name>
    <dbReference type="NCBI Taxonomy" id="1880590"/>
    <lineage>
        <taxon>Viruses</taxon>
        <taxon>Duplodnaviria</taxon>
        <taxon>Heunggongvirae</taxon>
        <taxon>Uroviricota</taxon>
        <taxon>Caudoviricetes</taxon>
        <taxon>Kungbxnavirus</taxon>
        <taxon>Kungbxnavirus pT24</taxon>
    </lineage>
</organism>
<keyword evidence="2" id="KW-1185">Reference proteome</keyword>
<dbReference type="Proteomes" id="UP000224877">
    <property type="component" value="Segment"/>
</dbReference>
<evidence type="ECO:0000313" key="2">
    <source>
        <dbReference type="Proteomes" id="UP000224877"/>
    </source>
</evidence>
<evidence type="ECO:0000313" key="1">
    <source>
        <dbReference type="EMBL" id="BAV39260.1"/>
    </source>
</evidence>
<dbReference type="EMBL" id="LC168164">
    <property type="protein sequence ID" value="BAV39260.1"/>
    <property type="molecule type" value="Genomic_DNA"/>
</dbReference>
<reference evidence="1 2" key="1">
    <citation type="submission" date="2016-07" db="EMBL/GenBank/DDBJ databases">
        <title>Characterization of three bacteriophages infecting bacteria isolated from shrimp culture pond water.</title>
        <authorList>
            <person name="Khoa H.V."/>
        </authorList>
    </citation>
    <scope>NUCLEOTIDE SEQUENCE [LARGE SCALE GENOMIC DNA]</scope>
</reference>
<gene>
    <name evidence="1" type="ORF">BPT24_135</name>
</gene>
<sequence>MALNLDLANIVNNKPAGTYFLYYDRSLVPELVSSSGLRILVGQSRVGAVNTLTYHDTWTNFKSYYGDIDRTLERDGSYFHRSAFEMLNTGVPIACINLRSFDDEQDLSGKLQLALSSDKNNLGETTVPFRSLFNTERFWKVDIDAVVDNTELDAFFSIANVGSSRKSIFIRKSFDSGIDDVTIESYYANTLNKTVPSYLYPKDKINDTFVDIFVFDKDLTNMDDNKANSQYGYLFTDEGIVRSTTGTLSEATDGLTQLSQISESGFVGVYTGSLIPDLTDSAGNNISVVNQINLDFTTVGLMAGINKTVLDNASRWTPTVDVDDNIVYASNGGKQVLPIDFNGHNLWNTEVDGSIDVSNYDNQVIETASYVKTTKHKTVDYNDIKLEDLSRDIDITAINIVNPWLVGNVTPNGSNFDYSLAETSKMYMVDLMPIRIGDKYVGKDSNLSSVTSLEYKGTTKILVGVHTNLMPLQADGTIFPQDAQGEFIYPVGHAQAGQLVEFDSSGAPLDAPLSDGGSVIARPTLTQAQIDALKASHGTDKNVYLVSFDKPLYMGVNVSETNVAERPELTIELNNSETLQIFYSSTSQVISQLELEEMVSAYKPFKMRAYKQRREQFVNNTASRQREVLNVLVSELGDALADRERIDFRYLVDGFKSYIENNLKSEFTQVIKNRNVGATIINAPSINEFRNSTDPYFKQTVDGKFNAEYIFRGGNTSLPYTQTFSLASPKQGANHGYYYAPWFNVNDNGSDMIMPPAPFVSNNFIAKSNSGNPYEAVFGTDYGTVIGTNIKSLEYDFTDEDRKWLEKSGINPILFRAGGGNIILGNRTGFTQNTALKYAHVNELMIQIYEQMRPIALFLLGKKNTAQNRLTVKTRMDNVMRPIQAQGAVDYYENIVNDKNNTGEIISNALGVMDTIIVPSYVNEKVVHRLVVNRTTSEITNEIL</sequence>
<proteinExistence type="predicted"/>
<name>A0A1B4XWR9_9CAUD</name>
<accession>A0A1B4XWR9</accession>